<dbReference type="PANTHER" id="PTHR42760">
    <property type="entry name" value="SHORT-CHAIN DEHYDROGENASES/REDUCTASES FAMILY MEMBER"/>
    <property type="match status" value="1"/>
</dbReference>
<dbReference type="InterPro" id="IPR002347">
    <property type="entry name" value="SDR_fam"/>
</dbReference>
<dbReference type="Pfam" id="PF13561">
    <property type="entry name" value="adh_short_C2"/>
    <property type="match status" value="1"/>
</dbReference>
<evidence type="ECO:0000256" key="1">
    <source>
        <dbReference type="ARBA" id="ARBA00006484"/>
    </source>
</evidence>
<dbReference type="PRINTS" id="PR00081">
    <property type="entry name" value="GDHRDH"/>
</dbReference>
<dbReference type="AlphaFoldDB" id="A0A1I1HDJ7"/>
<dbReference type="InterPro" id="IPR036291">
    <property type="entry name" value="NAD(P)-bd_dom_sf"/>
</dbReference>
<dbReference type="CDD" id="cd05233">
    <property type="entry name" value="SDR_c"/>
    <property type="match status" value="1"/>
</dbReference>
<dbReference type="FunFam" id="3.40.50.720:FF:000084">
    <property type="entry name" value="Short-chain dehydrogenase reductase"/>
    <property type="match status" value="1"/>
</dbReference>
<evidence type="ECO:0000313" key="3">
    <source>
        <dbReference type="EMBL" id="SFC21692.1"/>
    </source>
</evidence>
<dbReference type="InterPro" id="IPR057326">
    <property type="entry name" value="KR_dom"/>
</dbReference>
<gene>
    <name evidence="3" type="ORF">SAMN04488094_103105</name>
</gene>
<dbReference type="SMART" id="SM00822">
    <property type="entry name" value="PKS_KR"/>
    <property type="match status" value="1"/>
</dbReference>
<dbReference type="STRING" id="441112.SAMN04488094_103105"/>
<feature type="domain" description="Ketoreductase" evidence="2">
    <location>
        <begin position="12"/>
        <end position="185"/>
    </location>
</feature>
<evidence type="ECO:0000259" key="2">
    <source>
        <dbReference type="SMART" id="SM00822"/>
    </source>
</evidence>
<proteinExistence type="inferred from homology"/>
<reference evidence="3 4" key="1">
    <citation type="submission" date="2016-10" db="EMBL/GenBank/DDBJ databases">
        <authorList>
            <person name="de Groot N.N."/>
        </authorList>
    </citation>
    <scope>NUCLEOTIDE SEQUENCE [LARGE SCALE GENOMIC DNA]</scope>
    <source>
        <strain evidence="3 4">DSM 19548</strain>
    </source>
</reference>
<dbReference type="OrthoDB" id="9789398at2"/>
<dbReference type="SUPFAM" id="SSF51735">
    <property type="entry name" value="NAD(P)-binding Rossmann-fold domains"/>
    <property type="match status" value="1"/>
</dbReference>
<sequence length="257" mass="26771">MSGRATFDFSGVSVLITGASSGIGFGVAEGFARAGANLTILAETDAIFEAAESLPGAVRALHCDITDAAAVTRSLGDIERVDVLINNAGLERPTPLTGTHPEGNATFERIVATNVIGTQNVTDTLAARIPDGGRIILTASIWSYTAVPGFSAYVASKHALLGLMRTWARELGPRRICVNAICPGWVRTGPAKNSLRELAESSGRSEAEVEAEVMAAQAIDGLLEPTDMAPPYMFLASDAAADITGQALNVDRGEVMA</sequence>
<accession>A0A1I1HDJ7</accession>
<evidence type="ECO:0000313" key="4">
    <source>
        <dbReference type="Proteomes" id="UP000198728"/>
    </source>
</evidence>
<dbReference type="Gene3D" id="3.40.50.720">
    <property type="entry name" value="NAD(P)-binding Rossmann-like Domain"/>
    <property type="match status" value="1"/>
</dbReference>
<protein>
    <submittedName>
        <fullName evidence="3">3-hydroxybutyrate dehydrogenase</fullName>
    </submittedName>
</protein>
<dbReference type="RefSeq" id="WP_093360089.1">
    <property type="nucleotide sequence ID" value="NZ_FOLG01000003.1"/>
</dbReference>
<organism evidence="3 4">
    <name type="scientific">Tropicimonas isoalkanivorans</name>
    <dbReference type="NCBI Taxonomy" id="441112"/>
    <lineage>
        <taxon>Bacteria</taxon>
        <taxon>Pseudomonadati</taxon>
        <taxon>Pseudomonadota</taxon>
        <taxon>Alphaproteobacteria</taxon>
        <taxon>Rhodobacterales</taxon>
        <taxon>Roseobacteraceae</taxon>
        <taxon>Tropicimonas</taxon>
    </lineage>
</organism>
<dbReference type="GO" id="GO:0016616">
    <property type="term" value="F:oxidoreductase activity, acting on the CH-OH group of donors, NAD or NADP as acceptor"/>
    <property type="evidence" value="ECO:0007669"/>
    <property type="project" value="TreeGrafter"/>
</dbReference>
<keyword evidence="4" id="KW-1185">Reference proteome</keyword>
<dbReference type="EMBL" id="FOLG01000003">
    <property type="protein sequence ID" value="SFC21692.1"/>
    <property type="molecule type" value="Genomic_DNA"/>
</dbReference>
<dbReference type="PRINTS" id="PR00080">
    <property type="entry name" value="SDRFAMILY"/>
</dbReference>
<dbReference type="PROSITE" id="PS00061">
    <property type="entry name" value="ADH_SHORT"/>
    <property type="match status" value="1"/>
</dbReference>
<comment type="similarity">
    <text evidence="1">Belongs to the short-chain dehydrogenases/reductases (SDR) family.</text>
</comment>
<dbReference type="InterPro" id="IPR020904">
    <property type="entry name" value="Sc_DH/Rdtase_CS"/>
</dbReference>
<name>A0A1I1HDJ7_9RHOB</name>
<dbReference type="Proteomes" id="UP000198728">
    <property type="component" value="Unassembled WGS sequence"/>
</dbReference>